<dbReference type="KEGG" id="bok:DM82_5997"/>
<dbReference type="InterPro" id="IPR010342">
    <property type="entry name" value="DUF938"/>
</dbReference>
<accession>A0AAI8BBB1</accession>
<dbReference type="GO" id="GO:0032259">
    <property type="term" value="P:methylation"/>
    <property type="evidence" value="ECO:0007669"/>
    <property type="project" value="UniProtKB-KW"/>
</dbReference>
<evidence type="ECO:0000313" key="1">
    <source>
        <dbReference type="EMBL" id="AIO68909.1"/>
    </source>
</evidence>
<keyword evidence="1" id="KW-0489">Methyltransferase</keyword>
<dbReference type="Pfam" id="PF06080">
    <property type="entry name" value="DUF938"/>
    <property type="match status" value="1"/>
</dbReference>
<dbReference type="EMBL" id="CP008727">
    <property type="protein sequence ID" value="AIO68909.1"/>
    <property type="molecule type" value="Genomic_DNA"/>
</dbReference>
<organism evidence="1 2">
    <name type="scientific">Burkholderia oklahomensis</name>
    <dbReference type="NCBI Taxonomy" id="342113"/>
    <lineage>
        <taxon>Bacteria</taxon>
        <taxon>Pseudomonadati</taxon>
        <taxon>Pseudomonadota</taxon>
        <taxon>Betaproteobacteria</taxon>
        <taxon>Burkholderiales</taxon>
        <taxon>Burkholderiaceae</taxon>
        <taxon>Burkholderia</taxon>
        <taxon>pseudomallei group</taxon>
    </lineage>
</organism>
<proteinExistence type="predicted"/>
<keyword evidence="1" id="KW-0808">Transferase</keyword>
<dbReference type="SUPFAM" id="SSF53335">
    <property type="entry name" value="S-adenosyl-L-methionine-dependent methyltransferases"/>
    <property type="match status" value="1"/>
</dbReference>
<dbReference type="GO" id="GO:0008168">
    <property type="term" value="F:methyltransferase activity"/>
    <property type="evidence" value="ECO:0007669"/>
    <property type="project" value="UniProtKB-KW"/>
</dbReference>
<name>A0AAI8BBB1_9BURK</name>
<dbReference type="PANTHER" id="PTHR20974:SF0">
    <property type="entry name" value="UPF0585 PROTEIN CG18661"/>
    <property type="match status" value="1"/>
</dbReference>
<dbReference type="PANTHER" id="PTHR20974">
    <property type="entry name" value="UPF0585 PROTEIN CG18661"/>
    <property type="match status" value="1"/>
</dbReference>
<protein>
    <submittedName>
        <fullName evidence="1">Methyltransferase domain protein</fullName>
    </submittedName>
</protein>
<keyword evidence="2" id="KW-1185">Reference proteome</keyword>
<dbReference type="InterPro" id="IPR029063">
    <property type="entry name" value="SAM-dependent_MTases_sf"/>
</dbReference>
<dbReference type="Proteomes" id="UP000029424">
    <property type="component" value="Chromosome 2"/>
</dbReference>
<gene>
    <name evidence="1" type="ORF">DM82_5997</name>
</gene>
<evidence type="ECO:0000313" key="2">
    <source>
        <dbReference type="Proteomes" id="UP000029424"/>
    </source>
</evidence>
<dbReference type="Gene3D" id="3.40.50.150">
    <property type="entry name" value="Vaccinia Virus protein VP39"/>
    <property type="match status" value="1"/>
</dbReference>
<sequence length="206" mass="22001">MPIDSSSRRWAPATERNREPILDVLKRVLPTRGTVLEIASGTGQHAIHFAAALPDLVWQPTDAEAAARASIAAWAADAAPPNLRAPLALDVCVKPWPLAAADAIVCINMIHIAPWEAACALFDGAARVLPDGGVLYLYGPYRRGGAHTAESNAQFDAQLRSRDPAWGVRDLETVVELGRAAGLALDEVVEMPANNLSVVFRKRASA</sequence>
<dbReference type="AlphaFoldDB" id="A0AAI8BBB1"/>
<reference evidence="1 2" key="1">
    <citation type="submission" date="2014-06" db="EMBL/GenBank/DDBJ databases">
        <authorList>
            <person name="Bishop-Lilly K.A."/>
            <person name="Broomall S.M."/>
            <person name="Chain P.S."/>
            <person name="Chertkov O."/>
            <person name="Coyne S.R."/>
            <person name="Daligault H.E."/>
            <person name="Davenport K.W."/>
            <person name="Erkkila T."/>
            <person name="Frey K.G."/>
            <person name="Gibbons H.S."/>
            <person name="Gu W."/>
            <person name="Jaissle J."/>
            <person name="Johnson S.L."/>
            <person name="Koroleva G.I."/>
            <person name="Ladner J.T."/>
            <person name="Lo C.-C."/>
            <person name="Minogue T.D."/>
            <person name="Munk C."/>
            <person name="Palacios G.F."/>
            <person name="Redden C.L."/>
            <person name="Rosenzweig C.N."/>
            <person name="Scholz M.B."/>
            <person name="Teshima H."/>
            <person name="Xu Y."/>
        </authorList>
    </citation>
    <scope>NUCLEOTIDE SEQUENCE [LARGE SCALE GENOMIC DNA]</scope>
    <source>
        <strain evidence="1 2">EO147</strain>
    </source>
</reference>